<dbReference type="PANTHER" id="PTHR34778:SF2">
    <property type="entry name" value="OS02G0580700 PROTEIN"/>
    <property type="match status" value="1"/>
</dbReference>
<feature type="compositionally biased region" description="Polar residues" evidence="2">
    <location>
        <begin position="294"/>
        <end position="306"/>
    </location>
</feature>
<feature type="compositionally biased region" description="Polar residues" evidence="2">
    <location>
        <begin position="103"/>
        <end position="117"/>
    </location>
</feature>
<feature type="region of interest" description="Disordered" evidence="2">
    <location>
        <begin position="290"/>
        <end position="333"/>
    </location>
</feature>
<keyword evidence="4" id="KW-1185">Reference proteome</keyword>
<accession>A0A2G5D9Y0</accession>
<feature type="coiled-coil region" evidence="1">
    <location>
        <begin position="3"/>
        <end position="51"/>
    </location>
</feature>
<reference evidence="3 4" key="1">
    <citation type="submission" date="2017-09" db="EMBL/GenBank/DDBJ databases">
        <title>WGS assembly of Aquilegia coerulea Goldsmith.</title>
        <authorList>
            <person name="Hodges S."/>
            <person name="Kramer E."/>
            <person name="Nordborg M."/>
            <person name="Tomkins J."/>
            <person name="Borevitz J."/>
            <person name="Derieg N."/>
            <person name="Yan J."/>
            <person name="Mihaltcheva S."/>
            <person name="Hayes R.D."/>
            <person name="Rokhsar D."/>
        </authorList>
    </citation>
    <scope>NUCLEOTIDE SEQUENCE [LARGE SCALE GENOMIC DNA]</scope>
    <source>
        <strain evidence="4">cv. Goldsmith</strain>
    </source>
</reference>
<dbReference type="OrthoDB" id="657513at2759"/>
<evidence type="ECO:0000313" key="4">
    <source>
        <dbReference type="Proteomes" id="UP000230069"/>
    </source>
</evidence>
<feature type="region of interest" description="Disordered" evidence="2">
    <location>
        <begin position="55"/>
        <end position="130"/>
    </location>
</feature>
<sequence length="353" mass="39436">MTSSNQRIKIEELELQLQKAEHVANDLRAELKEVKEELEGLKNNRVQLLDKQNVKRGAASNEDGSQEIHLFPRHSGPGPLSSSNKKDIRLHQRHTTFDHSSSESENVSMRTGLQSNSPEEKYAGNPDLPSITRRSKELQLYRSDCTQRIRAFGRKRVNGKSASPVHTDSQSSNSSMKNDEAGHIASVSPLTLANTANTDTSLGPAVDVQIDAEVTKANSIENAINGGTMLIDRSNRPTQEDHVVNISEIPEVLLNLKKVKAPVKNSDAEDDENCKMTNVDDKFLKYQRKRKRVSLSSRDGSASENNITKKRPSEMQRNVPEPQKSSLTLEASRDDRQLMLVARQLISLKGDRR</sequence>
<name>A0A2G5D9Y0_AQUCA</name>
<organism evidence="3 4">
    <name type="scientific">Aquilegia coerulea</name>
    <name type="common">Rocky mountain columbine</name>
    <dbReference type="NCBI Taxonomy" id="218851"/>
    <lineage>
        <taxon>Eukaryota</taxon>
        <taxon>Viridiplantae</taxon>
        <taxon>Streptophyta</taxon>
        <taxon>Embryophyta</taxon>
        <taxon>Tracheophyta</taxon>
        <taxon>Spermatophyta</taxon>
        <taxon>Magnoliopsida</taxon>
        <taxon>Ranunculales</taxon>
        <taxon>Ranunculaceae</taxon>
        <taxon>Thalictroideae</taxon>
        <taxon>Aquilegia</taxon>
    </lineage>
</organism>
<dbReference type="InParanoid" id="A0A2G5D9Y0"/>
<dbReference type="AlphaFoldDB" id="A0A2G5D9Y0"/>
<proteinExistence type="predicted"/>
<feature type="region of interest" description="Disordered" evidence="2">
    <location>
        <begin position="152"/>
        <end position="179"/>
    </location>
</feature>
<evidence type="ECO:0000313" key="3">
    <source>
        <dbReference type="EMBL" id="PIA40293.1"/>
    </source>
</evidence>
<dbReference type="STRING" id="218851.A0A2G5D9Y0"/>
<feature type="compositionally biased region" description="Polar residues" evidence="2">
    <location>
        <begin position="160"/>
        <end position="176"/>
    </location>
</feature>
<protein>
    <submittedName>
        <fullName evidence="3">Uncharacterized protein</fullName>
    </submittedName>
</protein>
<evidence type="ECO:0000256" key="1">
    <source>
        <dbReference type="SAM" id="Coils"/>
    </source>
</evidence>
<keyword evidence="1" id="KW-0175">Coiled coil</keyword>
<feature type="compositionally biased region" description="Basic and acidic residues" evidence="2">
    <location>
        <begin position="84"/>
        <end position="102"/>
    </location>
</feature>
<dbReference type="PANTHER" id="PTHR34778">
    <property type="entry name" value="OS02G0580700 PROTEIN"/>
    <property type="match status" value="1"/>
</dbReference>
<dbReference type="EMBL" id="KZ305042">
    <property type="protein sequence ID" value="PIA40293.1"/>
    <property type="molecule type" value="Genomic_DNA"/>
</dbReference>
<evidence type="ECO:0000256" key="2">
    <source>
        <dbReference type="SAM" id="MobiDB-lite"/>
    </source>
</evidence>
<gene>
    <name evidence="3" type="ORF">AQUCO_02500171v1</name>
</gene>
<dbReference type="Proteomes" id="UP000230069">
    <property type="component" value="Unassembled WGS sequence"/>
</dbReference>